<evidence type="ECO:0000313" key="3">
    <source>
        <dbReference type="Proteomes" id="UP000008632"/>
    </source>
</evidence>
<dbReference type="KEGG" id="psu:Psesu_3087"/>
<dbReference type="Proteomes" id="UP000008632">
    <property type="component" value="Chromosome"/>
</dbReference>
<name>E6WXE1_PSEUU</name>
<protein>
    <recommendedName>
        <fullName evidence="4">Secreted protein</fullName>
    </recommendedName>
</protein>
<feature type="chain" id="PRO_5003214651" description="Secreted protein" evidence="1">
    <location>
        <begin position="25"/>
        <end position="258"/>
    </location>
</feature>
<organism evidence="2 3">
    <name type="scientific">Pseudoxanthomonas suwonensis (strain 11-1)</name>
    <dbReference type="NCBI Taxonomy" id="743721"/>
    <lineage>
        <taxon>Bacteria</taxon>
        <taxon>Pseudomonadati</taxon>
        <taxon>Pseudomonadota</taxon>
        <taxon>Gammaproteobacteria</taxon>
        <taxon>Lysobacterales</taxon>
        <taxon>Lysobacteraceae</taxon>
        <taxon>Pseudoxanthomonas</taxon>
    </lineage>
</organism>
<dbReference type="RefSeq" id="WP_013536735.1">
    <property type="nucleotide sequence ID" value="NC_014924.1"/>
</dbReference>
<evidence type="ECO:0008006" key="4">
    <source>
        <dbReference type="Google" id="ProtNLM"/>
    </source>
</evidence>
<keyword evidence="3" id="KW-1185">Reference proteome</keyword>
<accession>E6WXE1</accession>
<evidence type="ECO:0000256" key="1">
    <source>
        <dbReference type="SAM" id="SignalP"/>
    </source>
</evidence>
<dbReference type="AlphaFoldDB" id="E6WXE1"/>
<feature type="signal peptide" evidence="1">
    <location>
        <begin position="1"/>
        <end position="24"/>
    </location>
</feature>
<evidence type="ECO:0000313" key="2">
    <source>
        <dbReference type="EMBL" id="ADV28910.1"/>
    </source>
</evidence>
<reference evidence="2 3" key="1">
    <citation type="submission" date="2011-01" db="EMBL/GenBank/DDBJ databases">
        <title>Complete sequence of Pseudoxanthomonas suwonensis 11-1.</title>
        <authorList>
            <consortium name="US DOE Joint Genome Institute"/>
            <person name="Lucas S."/>
            <person name="Copeland A."/>
            <person name="Lapidus A."/>
            <person name="Cheng J.-F."/>
            <person name="Goodwin L."/>
            <person name="Pitluck S."/>
            <person name="Teshima H."/>
            <person name="Detter J.C."/>
            <person name="Han C."/>
            <person name="Tapia R."/>
            <person name="Land M."/>
            <person name="Hauser L."/>
            <person name="Kyrpides N."/>
            <person name="Ivanova N."/>
            <person name="Ovchinnikova G."/>
            <person name="Siebers A.K."/>
            <person name="Allgaier M."/>
            <person name="Thelen M.P."/>
            <person name="Hugenholtz P."/>
            <person name="Gladden J."/>
            <person name="Woyke T."/>
        </authorList>
    </citation>
    <scope>NUCLEOTIDE SEQUENCE [LARGE SCALE GENOMIC DNA]</scope>
    <source>
        <strain evidence="3">11-1</strain>
    </source>
</reference>
<keyword evidence="1" id="KW-0732">Signal</keyword>
<dbReference type="STRING" id="743721.Psesu_3087"/>
<dbReference type="PROSITE" id="PS51257">
    <property type="entry name" value="PROKAR_LIPOPROTEIN"/>
    <property type="match status" value="1"/>
</dbReference>
<sequence>MKPRASAWMPALLLASACASCTPAEPDTNGPASDAGGAATLPALHAVLAWEHIVDGGNPQRRDYQGRMDMCREAGWPTRELPSDEVARLGTGRVEIMIDARRQAVRQTMWTLGAGSDGADPKALCQPTLAEEQTEDSSVDGQFPAVTDVDMAAEAELVARAGWARVGEDSVGGQACVRWRQDDQEVCMWSGGSQWGFAGQPLDLRGCDGMAIGSYLEYIPLEARPLGPQGCVVKLESFSLGKGLLPANLPGPARAGAR</sequence>
<dbReference type="eggNOG" id="ENOG5032W66">
    <property type="taxonomic scope" value="Bacteria"/>
</dbReference>
<gene>
    <name evidence="2" type="ordered locus">Psesu_3087</name>
</gene>
<proteinExistence type="predicted"/>
<dbReference type="EMBL" id="CP002446">
    <property type="protein sequence ID" value="ADV28910.1"/>
    <property type="molecule type" value="Genomic_DNA"/>
</dbReference>
<dbReference type="HOGENOM" id="CLU_1065222_0_0_6"/>